<evidence type="ECO:0000256" key="9">
    <source>
        <dbReference type="ARBA" id="ARBA00023134"/>
    </source>
</evidence>
<reference evidence="13" key="1">
    <citation type="submission" date="2020-08" db="EMBL/GenBank/DDBJ databases">
        <title>Genome public.</title>
        <authorList>
            <person name="Liu C."/>
            <person name="Sun Q."/>
        </authorList>
    </citation>
    <scope>NUCLEOTIDE SEQUENCE</scope>
    <source>
        <strain evidence="13">NSJ-53</strain>
    </source>
</reference>
<feature type="binding site" evidence="10">
    <location>
        <position position="249"/>
    </location>
    <ligand>
        <name>Mg(2+)</name>
        <dbReference type="ChEBI" id="CHEBI:18420"/>
    </ligand>
</feature>
<evidence type="ECO:0000259" key="12">
    <source>
        <dbReference type="PROSITE" id="PS51709"/>
    </source>
</evidence>
<dbReference type="PANTHER" id="PTHR42714">
    <property type="entry name" value="TRNA MODIFICATION GTPASE GTPBP3"/>
    <property type="match status" value="1"/>
</dbReference>
<feature type="binding site" evidence="10">
    <location>
        <position position="118"/>
    </location>
    <ligand>
        <name>(6S)-5-formyl-5,6,7,8-tetrahydrofolate</name>
        <dbReference type="ChEBI" id="CHEBI:57457"/>
    </ligand>
</feature>
<evidence type="ECO:0000313" key="13">
    <source>
        <dbReference type="EMBL" id="MBC8532060.1"/>
    </source>
</evidence>
<dbReference type="GO" id="GO:0005829">
    <property type="term" value="C:cytosol"/>
    <property type="evidence" value="ECO:0007669"/>
    <property type="project" value="TreeGrafter"/>
</dbReference>
<evidence type="ECO:0000256" key="5">
    <source>
        <dbReference type="ARBA" id="ARBA00022741"/>
    </source>
</evidence>
<dbReference type="Gene3D" id="3.30.1360.120">
    <property type="entry name" value="Probable tRNA modification gtpase trme, domain 1"/>
    <property type="match status" value="1"/>
</dbReference>
<evidence type="ECO:0000256" key="8">
    <source>
        <dbReference type="ARBA" id="ARBA00022958"/>
    </source>
</evidence>
<gene>
    <name evidence="10 13" type="primary">mnmE</name>
    <name evidence="10" type="synonym">trmE</name>
    <name evidence="13" type="ORF">H8696_09395</name>
</gene>
<dbReference type="GO" id="GO:0002098">
    <property type="term" value="P:tRNA wobble uridine modification"/>
    <property type="evidence" value="ECO:0007669"/>
    <property type="project" value="TreeGrafter"/>
</dbReference>
<comment type="similarity">
    <text evidence="1 10 11">Belongs to the TRAFAC class TrmE-Era-EngA-EngB-Septin-like GTPase superfamily. TrmE GTPase family.</text>
</comment>
<dbReference type="HAMAP" id="MF_00379">
    <property type="entry name" value="GTPase_MnmE"/>
    <property type="match status" value="1"/>
</dbReference>
<feature type="binding site" evidence="10">
    <location>
        <begin position="243"/>
        <end position="249"/>
    </location>
    <ligand>
        <name>GTP</name>
        <dbReference type="ChEBI" id="CHEBI:37565"/>
    </ligand>
</feature>
<dbReference type="FunFam" id="3.30.1360.120:FF:000003">
    <property type="entry name" value="tRNA modification GTPase MnmE"/>
    <property type="match status" value="1"/>
</dbReference>
<feature type="binding site" evidence="10">
    <location>
        <position position="79"/>
    </location>
    <ligand>
        <name>(6S)-5-formyl-5,6,7,8-tetrahydrofolate</name>
        <dbReference type="ChEBI" id="CHEBI:57457"/>
    </ligand>
</feature>
<dbReference type="InterPro" id="IPR004520">
    <property type="entry name" value="GTPase_MnmE"/>
</dbReference>
<dbReference type="InterPro" id="IPR005225">
    <property type="entry name" value="Small_GTP-bd"/>
</dbReference>
<evidence type="ECO:0000256" key="2">
    <source>
        <dbReference type="ARBA" id="ARBA00022490"/>
    </source>
</evidence>
<feature type="binding site" evidence="10">
    <location>
        <position position="21"/>
    </location>
    <ligand>
        <name>(6S)-5-formyl-5,6,7,8-tetrahydrofolate</name>
        <dbReference type="ChEBI" id="CHEBI:57457"/>
    </ligand>
</feature>
<dbReference type="Pfam" id="PF01926">
    <property type="entry name" value="MMR_HSR1"/>
    <property type="match status" value="1"/>
</dbReference>
<evidence type="ECO:0000313" key="14">
    <source>
        <dbReference type="Proteomes" id="UP000623172"/>
    </source>
</evidence>
<feature type="binding site" evidence="10">
    <location>
        <position position="449"/>
    </location>
    <ligand>
        <name>(6S)-5-formyl-5,6,7,8-tetrahydrofolate</name>
        <dbReference type="ChEBI" id="CHEBI:57457"/>
    </ligand>
</feature>
<sequence>MEDTIAALATAPGRGSIAVIRISGEKARAALEKVFYPKNPWEPRKLLYGFVRDDGGVVDEAMAVYLPAPHTYTREDVAEIHCHGGPVPVERTLKLLFEAGARPAEPGEFTKRAFLNGRVDLAQAEAVMDLIGAEGEAAARVSLDLMEGKLSRKVGELQSALTDLLAETEAALDYPEEDLEEMMKPALENRMAALQGELQKLIDNANIGRVALEGFKVVLAGRPNVGKSSLLNALSGTERAIVTAIAGTTRDTLEETIDIRGLTFRLLDTAGIRETQDTVESIGVARSRRAMAEAHLVLVILDGSEGLKAEDQAVLASLEKGKGLVVINKGDLPDQMEDGELQKWAPDIPIWHVSAKTGEGLESLKDALYRWALPQPLGSAGLTHERHVLAVKAALASLMRANAALDGDMPVDLLAMDLHECWEHLGEITGQVYNEFIIDRIFEKFCLGK</sequence>
<comment type="function">
    <text evidence="10">Exhibits a very high intrinsic GTPase hydrolysis rate. Involved in the addition of a carboxymethylaminomethyl (cmnm) group at the wobble position (U34) of certain tRNAs, forming tRNA-cmnm(5)s(2)U34.</text>
</comment>
<organism evidence="13 14">
    <name type="scientific">Gehongia tenuis</name>
    <dbReference type="NCBI Taxonomy" id="2763655"/>
    <lineage>
        <taxon>Bacteria</taxon>
        <taxon>Bacillati</taxon>
        <taxon>Bacillota</taxon>
        <taxon>Clostridia</taxon>
        <taxon>Christensenellales</taxon>
        <taxon>Christensenellaceae</taxon>
        <taxon>Gehongia</taxon>
    </lineage>
</organism>
<feature type="binding site" evidence="10">
    <location>
        <position position="245"/>
    </location>
    <ligand>
        <name>K(+)</name>
        <dbReference type="ChEBI" id="CHEBI:29103"/>
    </ligand>
</feature>
<dbReference type="FunFam" id="3.40.50.300:FF:001376">
    <property type="entry name" value="tRNA modification GTPase MnmE"/>
    <property type="match status" value="1"/>
</dbReference>
<feature type="binding site" evidence="10">
    <location>
        <position position="228"/>
    </location>
    <ligand>
        <name>Mg(2+)</name>
        <dbReference type="ChEBI" id="CHEBI:18420"/>
    </ligand>
</feature>
<keyword evidence="6 10" id="KW-0378">Hydrolase</keyword>
<keyword evidence="4 10" id="KW-0479">Metal-binding</keyword>
<dbReference type="RefSeq" id="WP_249317081.1">
    <property type="nucleotide sequence ID" value="NZ_JACRSR010000004.1"/>
</dbReference>
<evidence type="ECO:0000256" key="3">
    <source>
        <dbReference type="ARBA" id="ARBA00022694"/>
    </source>
</evidence>
<dbReference type="Proteomes" id="UP000623172">
    <property type="component" value="Unassembled WGS sequence"/>
</dbReference>
<dbReference type="EC" id="3.6.-.-" evidence="10"/>
<dbReference type="InterPro" id="IPR031168">
    <property type="entry name" value="G_TrmE"/>
</dbReference>
<dbReference type="GO" id="GO:0003924">
    <property type="term" value="F:GTPase activity"/>
    <property type="evidence" value="ECO:0007669"/>
    <property type="project" value="UniProtKB-UniRule"/>
</dbReference>
<feature type="binding site" evidence="10">
    <location>
        <position position="224"/>
    </location>
    <ligand>
        <name>K(+)</name>
        <dbReference type="ChEBI" id="CHEBI:29103"/>
    </ligand>
</feature>
<keyword evidence="2 10" id="KW-0963">Cytoplasm</keyword>
<dbReference type="InterPro" id="IPR027266">
    <property type="entry name" value="TrmE/GcvT-like"/>
</dbReference>
<evidence type="ECO:0000256" key="4">
    <source>
        <dbReference type="ARBA" id="ARBA00022723"/>
    </source>
</evidence>
<feature type="binding site" evidence="10">
    <location>
        <begin position="224"/>
        <end position="229"/>
    </location>
    <ligand>
        <name>GTP</name>
        <dbReference type="ChEBI" id="CHEBI:37565"/>
    </ligand>
</feature>
<dbReference type="NCBIfam" id="NF003661">
    <property type="entry name" value="PRK05291.1-3"/>
    <property type="match status" value="1"/>
</dbReference>
<dbReference type="GO" id="GO:0046872">
    <property type="term" value="F:metal ion binding"/>
    <property type="evidence" value="ECO:0007669"/>
    <property type="project" value="UniProtKB-KW"/>
</dbReference>
<feature type="domain" description="TrmE-type G" evidence="12">
    <location>
        <begin position="214"/>
        <end position="373"/>
    </location>
</feature>
<evidence type="ECO:0000256" key="10">
    <source>
        <dbReference type="HAMAP-Rule" id="MF_00379"/>
    </source>
</evidence>
<dbReference type="InterPro" id="IPR018948">
    <property type="entry name" value="GTP-bd_TrmE_N"/>
</dbReference>
<evidence type="ECO:0000256" key="6">
    <source>
        <dbReference type="ARBA" id="ARBA00022801"/>
    </source>
</evidence>
<dbReference type="CDD" id="cd14858">
    <property type="entry name" value="TrmE_N"/>
    <property type="match status" value="1"/>
</dbReference>
<keyword evidence="14" id="KW-1185">Reference proteome</keyword>
<comment type="caution">
    <text evidence="10">Lacks conserved residue(s) required for the propagation of feature annotation.</text>
</comment>
<comment type="subunit">
    <text evidence="10">Homodimer. Heterotetramer of two MnmE and two MnmG subunits.</text>
</comment>
<dbReference type="PANTHER" id="PTHR42714:SF2">
    <property type="entry name" value="TRNA MODIFICATION GTPASE GTPBP3, MITOCHONDRIAL"/>
    <property type="match status" value="1"/>
</dbReference>
<dbReference type="GO" id="GO:0005525">
    <property type="term" value="F:GTP binding"/>
    <property type="evidence" value="ECO:0007669"/>
    <property type="project" value="UniProtKB-UniRule"/>
</dbReference>
<evidence type="ECO:0000256" key="7">
    <source>
        <dbReference type="ARBA" id="ARBA00022842"/>
    </source>
</evidence>
<dbReference type="InterPro" id="IPR006073">
    <property type="entry name" value="GTP-bd"/>
</dbReference>
<comment type="subcellular location">
    <subcellularLocation>
        <location evidence="10">Cytoplasm</location>
    </subcellularLocation>
</comment>
<feature type="binding site" evidence="10">
    <location>
        <position position="248"/>
    </location>
    <ligand>
        <name>K(+)</name>
        <dbReference type="ChEBI" id="CHEBI:29103"/>
    </ligand>
</feature>
<dbReference type="InterPro" id="IPR027368">
    <property type="entry name" value="MnmE_dom2"/>
</dbReference>
<dbReference type="InterPro" id="IPR027417">
    <property type="entry name" value="P-loop_NTPase"/>
</dbReference>
<dbReference type="Pfam" id="PF10396">
    <property type="entry name" value="TrmE_N"/>
    <property type="match status" value="1"/>
</dbReference>
<keyword evidence="3 10" id="KW-0819">tRNA processing</keyword>
<evidence type="ECO:0000256" key="11">
    <source>
        <dbReference type="RuleBase" id="RU003313"/>
    </source>
</evidence>
<keyword evidence="7 10" id="KW-0460">Magnesium</keyword>
<dbReference type="Pfam" id="PF12631">
    <property type="entry name" value="MnmE_helical"/>
    <property type="match status" value="1"/>
</dbReference>
<dbReference type="GO" id="GO:0030488">
    <property type="term" value="P:tRNA methylation"/>
    <property type="evidence" value="ECO:0007669"/>
    <property type="project" value="TreeGrafter"/>
</dbReference>
<keyword evidence="8 10" id="KW-0630">Potassium</keyword>
<proteinExistence type="inferred from homology"/>
<dbReference type="SUPFAM" id="SSF116878">
    <property type="entry name" value="TrmE connector domain"/>
    <property type="match status" value="1"/>
</dbReference>
<dbReference type="EMBL" id="JACRSR010000004">
    <property type="protein sequence ID" value="MBC8532060.1"/>
    <property type="molecule type" value="Genomic_DNA"/>
</dbReference>
<name>A0A926D455_9FIRM</name>
<dbReference type="CDD" id="cd04164">
    <property type="entry name" value="trmE"/>
    <property type="match status" value="1"/>
</dbReference>
<protein>
    <recommendedName>
        <fullName evidence="10">tRNA modification GTPase MnmE</fullName>
        <ecNumber evidence="10">3.6.-.-</ecNumber>
    </recommendedName>
</protein>
<dbReference type="InterPro" id="IPR025867">
    <property type="entry name" value="MnmE_helical"/>
</dbReference>
<accession>A0A926D455</accession>
<keyword evidence="5 10" id="KW-0547">Nucleotide-binding</keyword>
<evidence type="ECO:0000256" key="1">
    <source>
        <dbReference type="ARBA" id="ARBA00011043"/>
    </source>
</evidence>
<dbReference type="Gene3D" id="3.40.50.300">
    <property type="entry name" value="P-loop containing nucleotide triphosphate hydrolases"/>
    <property type="match status" value="1"/>
</dbReference>
<dbReference type="AlphaFoldDB" id="A0A926D455"/>
<feature type="binding site" evidence="10">
    <location>
        <position position="243"/>
    </location>
    <ligand>
        <name>K(+)</name>
        <dbReference type="ChEBI" id="CHEBI:29103"/>
    </ligand>
</feature>
<dbReference type="PROSITE" id="PS51709">
    <property type="entry name" value="G_TRME"/>
    <property type="match status" value="1"/>
</dbReference>
<comment type="caution">
    <text evidence="13">The sequence shown here is derived from an EMBL/GenBank/DDBJ whole genome shotgun (WGS) entry which is preliminary data.</text>
</comment>
<comment type="cofactor">
    <cofactor evidence="10">
        <name>K(+)</name>
        <dbReference type="ChEBI" id="CHEBI:29103"/>
    </cofactor>
    <text evidence="10">Binds 1 potassium ion per subunit.</text>
</comment>
<dbReference type="GO" id="GO:0042802">
    <property type="term" value="F:identical protein binding"/>
    <property type="evidence" value="ECO:0007669"/>
    <property type="project" value="UniProtKB-ARBA"/>
</dbReference>
<dbReference type="SUPFAM" id="SSF52540">
    <property type="entry name" value="P-loop containing nucleoside triphosphate hydrolases"/>
    <property type="match status" value="1"/>
</dbReference>
<dbReference type="Gene3D" id="1.20.120.430">
    <property type="entry name" value="tRNA modification GTPase MnmE domain 2"/>
    <property type="match status" value="1"/>
</dbReference>
<dbReference type="NCBIfam" id="TIGR00231">
    <property type="entry name" value="small_GTP"/>
    <property type="match status" value="1"/>
</dbReference>
<dbReference type="NCBIfam" id="TIGR00450">
    <property type="entry name" value="mnmE_trmE_thdF"/>
    <property type="match status" value="1"/>
</dbReference>
<feature type="binding site" evidence="10">
    <location>
        <begin position="268"/>
        <end position="271"/>
    </location>
    <ligand>
        <name>GTP</name>
        <dbReference type="ChEBI" id="CHEBI:37565"/>
    </ligand>
</feature>
<keyword evidence="9 10" id="KW-0342">GTP-binding</keyword>